<dbReference type="PANTHER" id="PTHR46723">
    <property type="entry name" value="LEUCINE-RICH REPEAT AND IQ DOMAIN-CONTAINING PROTEIN 3"/>
    <property type="match status" value="1"/>
</dbReference>
<sequence length="694" mass="79581">MCILTVAMTTLKPCCSQRRQHCTRGNVKTHEEMDSLDAQRKYLVTCSESLILSHGQGPGLDLEEKESDPQQVVMVNLSRLLLKNLDNLGSCRSLTVCILADNFISKIDALITCVHIVKLDLKGNQITQLPGVVFWDSLRRLQLLHLHDNNMGTRKNIEGLSGCPNLTALTLYDTPLSLKGNYRHCIINSIWSLKALDNYVVSDEEIIENWILPLHFKPLYPNFYLNLYPTAKTGPYQSEMRAIHKIISEVNRIQSVYSPTLIIQRWIRGHLTRKRLGLVPAVPSRKRFSLRVHLPPIPSVETDSQQTQGETWVKECIAEQHLQRHEERDAKIKSLYVNLKKLVQAGSPEVLQEVVTSQVSLEAKKQKDISPPHNTPQNSKTLRSSRAKHSEGERDFTATEEFYEEKLGKMCFRLIGFKALIHQVEPVSDMLISRQQGGQDIRSAIRLFHTQRPEPPKLPHPRPPLINVEKRLMGRCLGSISLAPFQVIQRAYRMREQAEALQRRAQQVARSQARREGAQGQRHGLLEARRKEVLQVREKEQEEVEGALALLRASRDREMQEVRQRHAVFLEEKRRRASERAMVVAFSRQHAFLSKTVNRHAVRQRQSHTQQERSDMVASSKQQARIQRELIMGCIEDRQQSLKEEAIASRVNRDTYLATKHTYQLLRAQERVASVKASHAKMEVLHPVPVNQTA</sequence>
<dbReference type="Pfam" id="PF14580">
    <property type="entry name" value="LRR_9"/>
    <property type="match status" value="1"/>
</dbReference>
<dbReference type="PANTHER" id="PTHR46723:SF1">
    <property type="entry name" value="LEUCINE-RICH REPEAT AND IQ DOMAIN-CONTAINING PROTEIN 3"/>
    <property type="match status" value="1"/>
</dbReference>
<gene>
    <name evidence="2" type="ORF">J4Q44_G00097140</name>
</gene>
<feature type="region of interest" description="Disordered" evidence="1">
    <location>
        <begin position="362"/>
        <end position="396"/>
    </location>
</feature>
<evidence type="ECO:0000313" key="3">
    <source>
        <dbReference type="Proteomes" id="UP001356427"/>
    </source>
</evidence>
<dbReference type="InterPro" id="IPR052859">
    <property type="entry name" value="LRR-IQ_domain_protein"/>
</dbReference>
<evidence type="ECO:0000256" key="1">
    <source>
        <dbReference type="SAM" id="MobiDB-lite"/>
    </source>
</evidence>
<accession>A0AAN8M794</accession>
<dbReference type="SUPFAM" id="SSF52058">
    <property type="entry name" value="L domain-like"/>
    <property type="match status" value="1"/>
</dbReference>
<dbReference type="EMBL" id="JAGTTL010000007">
    <property type="protein sequence ID" value="KAK6320607.1"/>
    <property type="molecule type" value="Genomic_DNA"/>
</dbReference>
<organism evidence="2 3">
    <name type="scientific">Coregonus suidteri</name>
    <dbReference type="NCBI Taxonomy" id="861788"/>
    <lineage>
        <taxon>Eukaryota</taxon>
        <taxon>Metazoa</taxon>
        <taxon>Chordata</taxon>
        <taxon>Craniata</taxon>
        <taxon>Vertebrata</taxon>
        <taxon>Euteleostomi</taxon>
        <taxon>Actinopterygii</taxon>
        <taxon>Neopterygii</taxon>
        <taxon>Teleostei</taxon>
        <taxon>Protacanthopterygii</taxon>
        <taxon>Salmoniformes</taxon>
        <taxon>Salmonidae</taxon>
        <taxon>Coregoninae</taxon>
        <taxon>Coregonus</taxon>
    </lineage>
</organism>
<dbReference type="Proteomes" id="UP001356427">
    <property type="component" value="Unassembled WGS sequence"/>
</dbReference>
<evidence type="ECO:0000313" key="2">
    <source>
        <dbReference type="EMBL" id="KAK6320607.1"/>
    </source>
</evidence>
<comment type="caution">
    <text evidence="2">The sequence shown here is derived from an EMBL/GenBank/DDBJ whole genome shotgun (WGS) entry which is preliminary data.</text>
</comment>
<keyword evidence="3" id="KW-1185">Reference proteome</keyword>
<evidence type="ECO:0008006" key="4">
    <source>
        <dbReference type="Google" id="ProtNLM"/>
    </source>
</evidence>
<dbReference type="AlphaFoldDB" id="A0AAN8M794"/>
<proteinExistence type="predicted"/>
<reference evidence="2 3" key="1">
    <citation type="submission" date="2021-04" db="EMBL/GenBank/DDBJ databases">
        <authorList>
            <person name="De Guttry C."/>
            <person name="Zahm M."/>
            <person name="Klopp C."/>
            <person name="Cabau C."/>
            <person name="Louis A."/>
            <person name="Berthelot C."/>
            <person name="Parey E."/>
            <person name="Roest Crollius H."/>
            <person name="Montfort J."/>
            <person name="Robinson-Rechavi M."/>
            <person name="Bucao C."/>
            <person name="Bouchez O."/>
            <person name="Gislard M."/>
            <person name="Lluch J."/>
            <person name="Milhes M."/>
            <person name="Lampietro C."/>
            <person name="Lopez Roques C."/>
            <person name="Donnadieu C."/>
            <person name="Braasch I."/>
            <person name="Desvignes T."/>
            <person name="Postlethwait J."/>
            <person name="Bobe J."/>
            <person name="Wedekind C."/>
            <person name="Guiguen Y."/>
        </authorList>
    </citation>
    <scope>NUCLEOTIDE SEQUENCE [LARGE SCALE GENOMIC DNA]</scope>
    <source>
        <strain evidence="2">Cs_M1</strain>
        <tissue evidence="2">Blood</tissue>
    </source>
</reference>
<dbReference type="Gene3D" id="3.80.10.10">
    <property type="entry name" value="Ribonuclease Inhibitor"/>
    <property type="match status" value="1"/>
</dbReference>
<feature type="compositionally biased region" description="Polar residues" evidence="1">
    <location>
        <begin position="375"/>
        <end position="384"/>
    </location>
</feature>
<protein>
    <recommendedName>
        <fullName evidence="4">Leucine-rich repeat and IQ domain-containing protein 3</fullName>
    </recommendedName>
</protein>
<name>A0AAN8M794_9TELE</name>
<dbReference type="InterPro" id="IPR032675">
    <property type="entry name" value="LRR_dom_sf"/>
</dbReference>